<dbReference type="AlphaFoldDB" id="A0A642UZC0"/>
<proteinExistence type="inferred from homology"/>
<dbReference type="RefSeq" id="XP_034014647.1">
    <property type="nucleotide sequence ID" value="XM_034158511.1"/>
</dbReference>
<dbReference type="EMBL" id="SWFT01000025">
    <property type="protein sequence ID" value="KAA8907390.1"/>
    <property type="molecule type" value="Genomic_DNA"/>
</dbReference>
<evidence type="ECO:0000313" key="2">
    <source>
        <dbReference type="EMBL" id="KAA8907390.1"/>
    </source>
</evidence>
<reference evidence="2 3" key="1">
    <citation type="submission" date="2019-07" db="EMBL/GenBank/DDBJ databases">
        <title>Genome assembly of two rare yeast pathogens: Diutina rugosa and Trichomonascus ciferrii.</title>
        <authorList>
            <person name="Mixao V."/>
            <person name="Saus E."/>
            <person name="Hansen A."/>
            <person name="Lass-Flor C."/>
            <person name="Gabaldon T."/>
        </authorList>
    </citation>
    <scope>NUCLEOTIDE SEQUENCE [LARGE SCALE GENOMIC DNA]</scope>
    <source>
        <strain evidence="2 3">CBS 613</strain>
    </source>
</reference>
<comment type="caution">
    <text evidence="2">The sequence shown here is derived from an EMBL/GenBank/DDBJ whole genome shotgun (WGS) entry which is preliminary data.</text>
</comment>
<dbReference type="InterPro" id="IPR016024">
    <property type="entry name" value="ARM-type_fold"/>
</dbReference>
<dbReference type="PANTHER" id="PTHR10182">
    <property type="entry name" value="CALCIUM-BINDING PROTEIN 39-RELATED"/>
    <property type="match status" value="1"/>
</dbReference>
<dbReference type="Gene3D" id="1.25.10.10">
    <property type="entry name" value="Leucine-rich Repeat Variant"/>
    <property type="match status" value="1"/>
</dbReference>
<gene>
    <name evidence="2" type="ORF">DIURU_000552</name>
</gene>
<organism evidence="2 3">
    <name type="scientific">Diutina rugosa</name>
    <name type="common">Yeast</name>
    <name type="synonym">Candida rugosa</name>
    <dbReference type="NCBI Taxonomy" id="5481"/>
    <lineage>
        <taxon>Eukaryota</taxon>
        <taxon>Fungi</taxon>
        <taxon>Dikarya</taxon>
        <taxon>Ascomycota</taxon>
        <taxon>Saccharomycotina</taxon>
        <taxon>Pichiomycetes</taxon>
        <taxon>Debaryomycetaceae</taxon>
        <taxon>Diutina</taxon>
    </lineage>
</organism>
<keyword evidence="3" id="KW-1185">Reference proteome</keyword>
<dbReference type="InterPro" id="IPR013878">
    <property type="entry name" value="Mo25"/>
</dbReference>
<dbReference type="Pfam" id="PF08569">
    <property type="entry name" value="Mo25"/>
    <property type="match status" value="1"/>
</dbReference>
<dbReference type="OrthoDB" id="609103at2759"/>
<dbReference type="VEuPathDB" id="FungiDB:DIURU_000552"/>
<comment type="similarity">
    <text evidence="1">Belongs to the Mo25 family.</text>
</comment>
<accession>A0A642UZC0</accession>
<protein>
    <recommendedName>
        <fullName evidence="4">Mo25-like protein</fullName>
    </recommendedName>
</protein>
<dbReference type="SUPFAM" id="SSF48371">
    <property type="entry name" value="ARM repeat"/>
    <property type="match status" value="1"/>
</dbReference>
<name>A0A642UZC0_DIURU</name>
<evidence type="ECO:0000256" key="1">
    <source>
        <dbReference type="ARBA" id="ARBA00011012"/>
    </source>
</evidence>
<dbReference type="GO" id="GO:0043539">
    <property type="term" value="F:protein serine/threonine kinase activator activity"/>
    <property type="evidence" value="ECO:0007669"/>
    <property type="project" value="TreeGrafter"/>
</dbReference>
<dbReference type="GeneID" id="54779205"/>
<dbReference type="GO" id="GO:0035556">
    <property type="term" value="P:intracellular signal transduction"/>
    <property type="evidence" value="ECO:0007669"/>
    <property type="project" value="TreeGrafter"/>
</dbReference>
<dbReference type="OMA" id="AYDHKES"/>
<sequence>MAFLFKRNPKTPGELVRAFNDSVAKLDDKKGTGPEECGRYLKQIKVIFYGDDDTEVVPDQAQALGDELQHHDSLYLLATNLRKLEFDSRQDTAMVFAAMMRRGPATTFPKRAEIKVTGDYMVNQRPEILQALINSCDDSDVGLLAGSILRECCKYEPVCGYVMSQPKFWQWFGVVLRYPVFEVANDIFSTIKFCLTTHKPMASAWLVANYDKFVHHINVMITGQNYVFKRSAMRFISTLVQERANQQFLTRYFDDPTNLKVVMMNLNDQSRNLGVDAFNLFKYFVAKPKKNQKVLDILIRNKHQFIALFDRFNPPQSDPNFADEMTYVKREIAHLPDIGEKPPA</sequence>
<dbReference type="InterPro" id="IPR011989">
    <property type="entry name" value="ARM-like"/>
</dbReference>
<evidence type="ECO:0008006" key="4">
    <source>
        <dbReference type="Google" id="ProtNLM"/>
    </source>
</evidence>
<evidence type="ECO:0000313" key="3">
    <source>
        <dbReference type="Proteomes" id="UP000449547"/>
    </source>
</evidence>
<dbReference type="Proteomes" id="UP000449547">
    <property type="component" value="Unassembled WGS sequence"/>
</dbReference>
<dbReference type="PANTHER" id="PTHR10182:SF3">
    <property type="entry name" value="PROTEIN MO25"/>
    <property type="match status" value="1"/>
</dbReference>